<keyword evidence="1" id="KW-0963">Cytoplasm</keyword>
<dbReference type="EMBL" id="QGKV02000759">
    <property type="protein sequence ID" value="KAF3565677.1"/>
    <property type="molecule type" value="Genomic_DNA"/>
</dbReference>
<evidence type="ECO:0000313" key="6">
    <source>
        <dbReference type="Proteomes" id="UP000266723"/>
    </source>
</evidence>
<accession>A0ABQ7CZY5</accession>
<evidence type="ECO:0000259" key="3">
    <source>
        <dbReference type="PROSITE" id="PS50030"/>
    </source>
</evidence>
<name>A0ABQ7CZY5_BRACR</name>
<feature type="region of interest" description="Disordered" evidence="2">
    <location>
        <begin position="217"/>
        <end position="255"/>
    </location>
</feature>
<dbReference type="SMART" id="SM00213">
    <property type="entry name" value="UBQ"/>
    <property type="match status" value="1"/>
</dbReference>
<proteinExistence type="inferred from homology"/>
<comment type="similarity">
    <text evidence="1">Belongs to the RAD23 family.</text>
</comment>
<dbReference type="SUPFAM" id="SSF101238">
    <property type="entry name" value="XPC-binding domain"/>
    <property type="match status" value="1"/>
</dbReference>
<feature type="domain" description="UBA" evidence="3">
    <location>
        <begin position="259"/>
        <end position="299"/>
    </location>
</feature>
<dbReference type="Gene3D" id="3.10.20.90">
    <property type="entry name" value="Phosphatidylinositol 3-kinase Catalytic Subunit, Chain A, domain 1"/>
    <property type="match status" value="1"/>
</dbReference>
<organism evidence="5 6">
    <name type="scientific">Brassica cretica</name>
    <name type="common">Mustard</name>
    <dbReference type="NCBI Taxonomy" id="69181"/>
    <lineage>
        <taxon>Eukaryota</taxon>
        <taxon>Viridiplantae</taxon>
        <taxon>Streptophyta</taxon>
        <taxon>Embryophyta</taxon>
        <taxon>Tracheophyta</taxon>
        <taxon>Spermatophyta</taxon>
        <taxon>Magnoliopsida</taxon>
        <taxon>eudicotyledons</taxon>
        <taxon>Gunneridae</taxon>
        <taxon>Pentapetalae</taxon>
        <taxon>rosids</taxon>
        <taxon>malvids</taxon>
        <taxon>Brassicales</taxon>
        <taxon>Brassicaceae</taxon>
        <taxon>Brassiceae</taxon>
        <taxon>Brassica</taxon>
    </lineage>
</organism>
<dbReference type="InterPro" id="IPR000626">
    <property type="entry name" value="Ubiquitin-like_dom"/>
</dbReference>
<keyword evidence="1" id="KW-0234">DNA repair</keyword>
<evidence type="ECO:0000313" key="5">
    <source>
        <dbReference type="EMBL" id="KAF3565677.1"/>
    </source>
</evidence>
<dbReference type="CDD" id="cd01805">
    <property type="entry name" value="Ubl_Rad23"/>
    <property type="match status" value="1"/>
</dbReference>
<dbReference type="Pfam" id="PF09280">
    <property type="entry name" value="XPC-binding"/>
    <property type="match status" value="1"/>
</dbReference>
<dbReference type="SMART" id="SM00165">
    <property type="entry name" value="UBA"/>
    <property type="match status" value="1"/>
</dbReference>
<dbReference type="InterPro" id="IPR036353">
    <property type="entry name" value="XPC-bd_sf"/>
</dbReference>
<dbReference type="InterPro" id="IPR015940">
    <property type="entry name" value="UBA"/>
</dbReference>
<keyword evidence="1" id="KW-0539">Nucleus</keyword>
<dbReference type="InterPro" id="IPR015360">
    <property type="entry name" value="XPC-bd"/>
</dbReference>
<dbReference type="InterPro" id="IPR009060">
    <property type="entry name" value="UBA-like_sf"/>
</dbReference>
<dbReference type="Pfam" id="PF00240">
    <property type="entry name" value="ubiquitin"/>
    <property type="match status" value="1"/>
</dbReference>
<dbReference type="PROSITE" id="PS50030">
    <property type="entry name" value="UBA"/>
    <property type="match status" value="1"/>
</dbReference>
<dbReference type="InterPro" id="IPR004806">
    <property type="entry name" value="Rad23"/>
</dbReference>
<keyword evidence="6" id="KW-1185">Reference proteome</keyword>
<dbReference type="PRINTS" id="PR01839">
    <property type="entry name" value="RAD23PROTEIN"/>
</dbReference>
<feature type="domain" description="Ubiquitin-like" evidence="4">
    <location>
        <begin position="1"/>
        <end position="93"/>
    </location>
</feature>
<dbReference type="SUPFAM" id="SSF46934">
    <property type="entry name" value="UBA-like"/>
    <property type="match status" value="1"/>
</dbReference>
<comment type="caution">
    <text evidence="5">The sequence shown here is derived from an EMBL/GenBank/DDBJ whole genome shotgun (WGS) entry which is preliminary data.</text>
</comment>
<dbReference type="Gene3D" id="1.10.10.540">
    <property type="entry name" value="XPC-binding domain"/>
    <property type="match status" value="1"/>
</dbReference>
<dbReference type="SUPFAM" id="SSF54236">
    <property type="entry name" value="Ubiquitin-like"/>
    <property type="match status" value="1"/>
</dbReference>
<dbReference type="PROSITE" id="PS50053">
    <property type="entry name" value="UBIQUITIN_2"/>
    <property type="match status" value="1"/>
</dbReference>
<dbReference type="InterPro" id="IPR029071">
    <property type="entry name" value="Ubiquitin-like_domsf"/>
</dbReference>
<dbReference type="CDD" id="cd14281">
    <property type="entry name" value="UBA2_Rad23_like"/>
    <property type="match status" value="1"/>
</dbReference>
<evidence type="ECO:0000256" key="1">
    <source>
        <dbReference type="RuleBase" id="RU367049"/>
    </source>
</evidence>
<evidence type="ECO:0000256" key="2">
    <source>
        <dbReference type="SAM" id="MobiDB-lite"/>
    </source>
</evidence>
<comment type="function">
    <text evidence="1">Multiubiquitin chain receptor involved in modulation of proteasomal degradation. Involved in nucleotide excision repair.</text>
</comment>
<dbReference type="PANTHER" id="PTHR10621:SF51">
    <property type="entry name" value="UBIQUITIN RECEPTOR RAD23"/>
    <property type="match status" value="1"/>
</dbReference>
<keyword evidence="1" id="KW-0227">DNA damage</keyword>
<dbReference type="Proteomes" id="UP000266723">
    <property type="component" value="Unassembled WGS sequence"/>
</dbReference>
<reference evidence="5 6" key="1">
    <citation type="journal article" date="2020" name="BMC Genomics">
        <title>Intraspecific diversification of the crop wild relative Brassica cretica Lam. using demographic model selection.</title>
        <authorList>
            <person name="Kioukis A."/>
            <person name="Michalopoulou V.A."/>
            <person name="Briers L."/>
            <person name="Pirintsos S."/>
            <person name="Studholme D.J."/>
            <person name="Pavlidis P."/>
            <person name="Sarris P.F."/>
        </authorList>
    </citation>
    <scope>NUCLEOTIDE SEQUENCE [LARGE SCALE GENOMIC DNA]</scope>
    <source>
        <strain evidence="6">cv. PFS-1207/04</strain>
    </source>
</reference>
<dbReference type="PANTHER" id="PTHR10621">
    <property type="entry name" value="UV EXCISION REPAIR PROTEIN RAD23"/>
    <property type="match status" value="1"/>
</dbReference>
<comment type="subcellular location">
    <subcellularLocation>
        <location evidence="1">Nucleus</location>
    </subcellularLocation>
    <subcellularLocation>
        <location evidence="1">Cytoplasm</location>
    </subcellularLocation>
</comment>
<dbReference type="Gene3D" id="1.10.8.10">
    <property type="entry name" value="DNA helicase RuvA subunit, C-terminal domain"/>
    <property type="match status" value="1"/>
</dbReference>
<dbReference type="Pfam" id="PF00627">
    <property type="entry name" value="UBA"/>
    <property type="match status" value="1"/>
</dbReference>
<gene>
    <name evidence="5" type="ORF">DY000_02018877</name>
</gene>
<protein>
    <recommendedName>
        <fullName evidence="1">Ubiquitin receptor RAD23</fullName>
    </recommendedName>
    <alternativeName>
        <fullName evidence="1">DNA repair protein RAD23</fullName>
    </alternativeName>
</protein>
<evidence type="ECO:0000259" key="4">
    <source>
        <dbReference type="PROSITE" id="PS50053"/>
    </source>
</evidence>
<sequence length="306" mass="34531">MKIFVKTLKGDRFEIQVKPDDSGFVFSYRFLAQLSFISRVADVKKNIETVLGVTAAEQMLIHKGKMLKDETTLEANNVSEKSIIGVIKRKPASTGTSSLKLQDLPVQFEDPFITEVNKLNFIEARGVCVNLKTENNQDEKGETHQEPERPSVADLERALDFARYNPEYEYLRALAQSDPSIVKDFLETLEEDSPTFFQWIRDNKAGFLRLQLEGGTCGNEMQQQPHEHQEVQTNEPNNGGDGGNLVGESKETDVEVATPEDYELIARLEALGFERGDAEVAYFACNKNVQEAANQLLSDKHEPRRE</sequence>